<feature type="compositionally biased region" description="Low complexity" evidence="1">
    <location>
        <begin position="63"/>
        <end position="74"/>
    </location>
</feature>
<name>A0A0M9B4L1_BRAJP</name>
<evidence type="ECO:0000313" key="2">
    <source>
        <dbReference type="EMBL" id="APG06714.1"/>
    </source>
</evidence>
<accession>A0A0M9B4L1</accession>
<proteinExistence type="predicted"/>
<protein>
    <submittedName>
        <fullName evidence="2">Uncharacterized protein</fullName>
    </submittedName>
</protein>
<dbReference type="AlphaFoldDB" id="A0A0M9B4L1"/>
<dbReference type="KEGG" id="bjp:RN69_00105"/>
<dbReference type="EMBL" id="CP017637">
    <property type="protein sequence ID" value="APG06714.1"/>
    <property type="molecule type" value="Genomic_DNA"/>
</dbReference>
<dbReference type="GeneID" id="92963882"/>
<feature type="region of interest" description="Disordered" evidence="1">
    <location>
        <begin position="63"/>
        <end position="96"/>
    </location>
</feature>
<sequence>MLRLELNDLLEGGFEPLDDLHEAVQALLDHPRRRRRRLRRPAARRADPSDQVCIVAVEMVEVESTSASSPPETSASRHRKLWQYSENGTIPGTDDT</sequence>
<dbReference type="RefSeq" id="WP_011082854.1">
    <property type="nucleotide sequence ID" value="NZ_BJNK01000105.1"/>
</dbReference>
<gene>
    <name evidence="2" type="ORF">BKD09_00095</name>
</gene>
<organism evidence="2 3">
    <name type="scientific">Bradyrhizobium japonicum</name>
    <dbReference type="NCBI Taxonomy" id="375"/>
    <lineage>
        <taxon>Bacteria</taxon>
        <taxon>Pseudomonadati</taxon>
        <taxon>Pseudomonadota</taxon>
        <taxon>Alphaproteobacteria</taxon>
        <taxon>Hyphomicrobiales</taxon>
        <taxon>Nitrobacteraceae</taxon>
        <taxon>Bradyrhizobium</taxon>
    </lineage>
</organism>
<evidence type="ECO:0000256" key="1">
    <source>
        <dbReference type="SAM" id="MobiDB-lite"/>
    </source>
</evidence>
<evidence type="ECO:0000313" key="3">
    <source>
        <dbReference type="Proteomes" id="UP000181962"/>
    </source>
</evidence>
<reference evidence="2 3" key="1">
    <citation type="submission" date="2016-11" db="EMBL/GenBank/DDBJ databases">
        <title>Complete Genome Sequence of Bradyrhizobium sp. strain J5, an isolated from soybean nodule in Hokkaido.</title>
        <authorList>
            <person name="Kanehara K."/>
        </authorList>
    </citation>
    <scope>NUCLEOTIDE SEQUENCE [LARGE SCALE GENOMIC DNA]</scope>
    <source>
        <strain evidence="2 3">J5</strain>
    </source>
</reference>
<dbReference type="Proteomes" id="UP000181962">
    <property type="component" value="Chromosome"/>
</dbReference>